<gene>
    <name evidence="2" type="ORF">XA26_27330</name>
</gene>
<evidence type="ECO:0000313" key="2">
    <source>
        <dbReference type="EMBL" id="ALI26573.1"/>
    </source>
</evidence>
<sequence>MPNMPKAITQQTTIPLPYAPFERLQQAASEYIEANLLGPGEQLEQVQVDSAAGSIESGEMQALVTYVYWPADNNSSSESEHAPRIRTPRPNPA</sequence>
<reference evidence="2 3" key="1">
    <citation type="journal article" date="2015" name="MBio">
        <title>Enzymatic Degradation of Phenazines Can Generate Energy and Protect Sensitive Organisms from Toxicity.</title>
        <authorList>
            <person name="Costa K.C."/>
            <person name="Bergkessel M."/>
            <person name="Saunders S."/>
            <person name="Korlach J."/>
            <person name="Newman D.K."/>
        </authorList>
    </citation>
    <scope>NUCLEOTIDE SEQUENCE [LARGE SCALE GENOMIC DNA]</scope>
    <source>
        <strain evidence="2 3">CT6</strain>
    </source>
</reference>
<name>A0A0N9XFS6_MYCFO</name>
<dbReference type="KEGG" id="mft:XA26_27330"/>
<keyword evidence="3" id="KW-1185">Reference proteome</keyword>
<dbReference type="PATRIC" id="fig|1766.6.peg.2717"/>
<protein>
    <submittedName>
        <fullName evidence="2">Uncharacterized protein</fullName>
    </submittedName>
</protein>
<evidence type="ECO:0000313" key="3">
    <source>
        <dbReference type="Proteomes" id="UP000057134"/>
    </source>
</evidence>
<evidence type="ECO:0000256" key="1">
    <source>
        <dbReference type="SAM" id="MobiDB-lite"/>
    </source>
</evidence>
<organism evidence="2 3">
    <name type="scientific">Mycolicibacterium fortuitum</name>
    <name type="common">Mycobacterium fortuitum</name>
    <dbReference type="NCBI Taxonomy" id="1766"/>
    <lineage>
        <taxon>Bacteria</taxon>
        <taxon>Bacillati</taxon>
        <taxon>Actinomycetota</taxon>
        <taxon>Actinomycetes</taxon>
        <taxon>Mycobacteriales</taxon>
        <taxon>Mycobacteriaceae</taxon>
        <taxon>Mycolicibacterium</taxon>
    </lineage>
</organism>
<accession>A0A0N9XFS6</accession>
<feature type="region of interest" description="Disordered" evidence="1">
    <location>
        <begin position="72"/>
        <end position="93"/>
    </location>
</feature>
<dbReference type="EMBL" id="CP011269">
    <property type="protein sequence ID" value="ALI26573.1"/>
    <property type="molecule type" value="Genomic_DNA"/>
</dbReference>
<proteinExistence type="predicted"/>
<dbReference type="Proteomes" id="UP000057134">
    <property type="component" value="Chromosome"/>
</dbReference>
<dbReference type="AlphaFoldDB" id="A0A0N9XFS6"/>
<dbReference type="STRING" id="1766.XA26_27330"/>